<dbReference type="OrthoDB" id="8300278at2759"/>
<dbReference type="InterPro" id="IPR037165">
    <property type="entry name" value="AldOxase/xan_DH_Mopterin-bd_sf"/>
</dbReference>
<dbReference type="PANTHER" id="PTHR45444:SF3">
    <property type="entry name" value="XANTHINE DEHYDROGENASE"/>
    <property type="match status" value="1"/>
</dbReference>
<dbReference type="Proteomes" id="UP000228934">
    <property type="component" value="Unassembled WGS sequence"/>
</dbReference>
<dbReference type="PANTHER" id="PTHR45444">
    <property type="entry name" value="XANTHINE DEHYDROGENASE"/>
    <property type="match status" value="1"/>
</dbReference>
<sequence length="127" mass="13885">DEEGTRHPSIDDQEAVFFTNFSRLKEILERLCDVSIVGSNGMFISPARINLRTDIVVDVGESINPALDIGQGVGETAVFLGCSALFAIKDAVDSVRAERNLPKIFTLNSPATPEKVRMACEDQLTKM</sequence>
<name>A0A2G9QFH3_AQUCT</name>
<evidence type="ECO:0008006" key="3">
    <source>
        <dbReference type="Google" id="ProtNLM"/>
    </source>
</evidence>
<keyword evidence="2" id="KW-1185">Reference proteome</keyword>
<dbReference type="Gene3D" id="3.30.365.10">
    <property type="entry name" value="Aldehyde oxidase/xanthine dehydrogenase, molybdopterin binding domain"/>
    <property type="match status" value="2"/>
</dbReference>
<gene>
    <name evidence="1" type="ORF">AB205_0140120</name>
</gene>
<proteinExistence type="predicted"/>
<dbReference type="InterPro" id="IPR016208">
    <property type="entry name" value="Ald_Oxase/xanthine_DH-like"/>
</dbReference>
<protein>
    <recommendedName>
        <fullName evidence="3">Aldehyde oxidase/xanthine dehydrogenase second molybdopterin binding domain-containing protein</fullName>
    </recommendedName>
</protein>
<evidence type="ECO:0000313" key="1">
    <source>
        <dbReference type="EMBL" id="PIO14255.1"/>
    </source>
</evidence>
<accession>A0A2G9QFH3</accession>
<dbReference type="GO" id="GO:0016491">
    <property type="term" value="F:oxidoreductase activity"/>
    <property type="evidence" value="ECO:0007669"/>
    <property type="project" value="InterPro"/>
</dbReference>
<dbReference type="AlphaFoldDB" id="A0A2G9QFH3"/>
<feature type="non-terminal residue" evidence="1">
    <location>
        <position position="1"/>
    </location>
</feature>
<reference evidence="2" key="1">
    <citation type="journal article" date="2017" name="Nat. Commun.">
        <title>The North American bullfrog draft genome provides insight into hormonal regulation of long noncoding RNA.</title>
        <authorList>
            <person name="Hammond S.A."/>
            <person name="Warren R.L."/>
            <person name="Vandervalk B.P."/>
            <person name="Kucuk E."/>
            <person name="Khan H."/>
            <person name="Gibb E.A."/>
            <person name="Pandoh P."/>
            <person name="Kirk H."/>
            <person name="Zhao Y."/>
            <person name="Jones M."/>
            <person name="Mungall A.J."/>
            <person name="Coope R."/>
            <person name="Pleasance S."/>
            <person name="Moore R.A."/>
            <person name="Holt R.A."/>
            <person name="Round J.M."/>
            <person name="Ohora S."/>
            <person name="Walle B.V."/>
            <person name="Veldhoen N."/>
            <person name="Helbing C.C."/>
            <person name="Birol I."/>
        </authorList>
    </citation>
    <scope>NUCLEOTIDE SEQUENCE [LARGE SCALE GENOMIC DNA]</scope>
</reference>
<feature type="non-terminal residue" evidence="1">
    <location>
        <position position="127"/>
    </location>
</feature>
<evidence type="ECO:0000313" key="2">
    <source>
        <dbReference type="Proteomes" id="UP000228934"/>
    </source>
</evidence>
<organism evidence="1 2">
    <name type="scientific">Aquarana catesbeiana</name>
    <name type="common">American bullfrog</name>
    <name type="synonym">Rana catesbeiana</name>
    <dbReference type="NCBI Taxonomy" id="8400"/>
    <lineage>
        <taxon>Eukaryota</taxon>
        <taxon>Metazoa</taxon>
        <taxon>Chordata</taxon>
        <taxon>Craniata</taxon>
        <taxon>Vertebrata</taxon>
        <taxon>Euteleostomi</taxon>
        <taxon>Amphibia</taxon>
        <taxon>Batrachia</taxon>
        <taxon>Anura</taxon>
        <taxon>Neobatrachia</taxon>
        <taxon>Ranoidea</taxon>
        <taxon>Ranidae</taxon>
        <taxon>Aquarana</taxon>
    </lineage>
</organism>
<dbReference type="GO" id="GO:0005506">
    <property type="term" value="F:iron ion binding"/>
    <property type="evidence" value="ECO:0007669"/>
    <property type="project" value="InterPro"/>
</dbReference>
<dbReference type="SUPFAM" id="SSF56003">
    <property type="entry name" value="Molybdenum cofactor-binding domain"/>
    <property type="match status" value="1"/>
</dbReference>
<dbReference type="EMBL" id="KZ012029">
    <property type="protein sequence ID" value="PIO14255.1"/>
    <property type="molecule type" value="Genomic_DNA"/>
</dbReference>